<dbReference type="Proteomes" id="UP000265520">
    <property type="component" value="Unassembled WGS sequence"/>
</dbReference>
<reference evidence="2 3" key="1">
    <citation type="journal article" date="2018" name="Front. Plant Sci.">
        <title>Red Clover (Trifolium pratense) and Zigzag Clover (T. medium) - A Picture of Genomic Similarities and Differences.</title>
        <authorList>
            <person name="Dluhosova J."/>
            <person name="Istvanek J."/>
            <person name="Nedelnik J."/>
            <person name="Repkova J."/>
        </authorList>
    </citation>
    <scope>NUCLEOTIDE SEQUENCE [LARGE SCALE GENOMIC DNA]</scope>
    <source>
        <strain evidence="3">cv. 10/8</strain>
        <tissue evidence="2">Leaf</tissue>
    </source>
</reference>
<name>A0A392T0A3_9FABA</name>
<evidence type="ECO:0000313" key="3">
    <source>
        <dbReference type="Proteomes" id="UP000265520"/>
    </source>
</evidence>
<feature type="non-terminal residue" evidence="2">
    <location>
        <position position="1"/>
    </location>
</feature>
<organism evidence="2 3">
    <name type="scientific">Trifolium medium</name>
    <dbReference type="NCBI Taxonomy" id="97028"/>
    <lineage>
        <taxon>Eukaryota</taxon>
        <taxon>Viridiplantae</taxon>
        <taxon>Streptophyta</taxon>
        <taxon>Embryophyta</taxon>
        <taxon>Tracheophyta</taxon>
        <taxon>Spermatophyta</taxon>
        <taxon>Magnoliopsida</taxon>
        <taxon>eudicotyledons</taxon>
        <taxon>Gunneridae</taxon>
        <taxon>Pentapetalae</taxon>
        <taxon>rosids</taxon>
        <taxon>fabids</taxon>
        <taxon>Fabales</taxon>
        <taxon>Fabaceae</taxon>
        <taxon>Papilionoideae</taxon>
        <taxon>50 kb inversion clade</taxon>
        <taxon>NPAAA clade</taxon>
        <taxon>Hologalegina</taxon>
        <taxon>IRL clade</taxon>
        <taxon>Trifolieae</taxon>
        <taxon>Trifolium</taxon>
    </lineage>
</organism>
<proteinExistence type="predicted"/>
<feature type="compositionally biased region" description="Basic and acidic residues" evidence="1">
    <location>
        <begin position="17"/>
        <end position="26"/>
    </location>
</feature>
<feature type="non-terminal residue" evidence="2">
    <location>
        <position position="96"/>
    </location>
</feature>
<evidence type="ECO:0000313" key="2">
    <source>
        <dbReference type="EMBL" id="MCI53560.1"/>
    </source>
</evidence>
<evidence type="ECO:0000256" key="1">
    <source>
        <dbReference type="SAM" id="MobiDB-lite"/>
    </source>
</evidence>
<dbReference type="EMBL" id="LXQA010465046">
    <property type="protein sequence ID" value="MCI53560.1"/>
    <property type="molecule type" value="Genomic_DNA"/>
</dbReference>
<accession>A0A392T0A3</accession>
<comment type="caution">
    <text evidence="2">The sequence shown here is derived from an EMBL/GenBank/DDBJ whole genome shotgun (WGS) entry which is preliminary data.</text>
</comment>
<feature type="compositionally biased region" description="Polar residues" evidence="1">
    <location>
        <begin position="1"/>
        <end position="16"/>
    </location>
</feature>
<protein>
    <submittedName>
        <fullName evidence="2">Uncharacterized protein</fullName>
    </submittedName>
</protein>
<feature type="region of interest" description="Disordered" evidence="1">
    <location>
        <begin position="1"/>
        <end position="26"/>
    </location>
</feature>
<dbReference type="AlphaFoldDB" id="A0A392T0A3"/>
<keyword evidence="3" id="KW-1185">Reference proteome</keyword>
<sequence>TKLTGSKTKSGGVNVSDTEKEGLDHSEGLRVGDIVVKLGAQQEREVRKEGQEKGDEQFLSEPDIPVDVVKAKDNKILLRNYRTMAEDVQWAHYGLV</sequence>